<evidence type="ECO:0000256" key="2">
    <source>
        <dbReference type="ARBA" id="ARBA00022475"/>
    </source>
</evidence>
<dbReference type="Gene3D" id="3.90.199.10">
    <property type="entry name" value="Topoisomerase II, domain 5"/>
    <property type="match status" value="1"/>
</dbReference>
<reference evidence="11 12" key="1">
    <citation type="submission" date="2016-09" db="EMBL/GenBank/DDBJ databases">
        <title>Metabolic pathway, cell adaptation mechanisms and a novel monoxygenase revealed through proteogenomic-transcription analysis of a Sphingomonas haloaromaticamans strain degrading the fungicide ortho-phenylphenol.</title>
        <authorList>
            <person name="Perruchon C."/>
            <person name="Papadopoulou E.S."/>
            <person name="Rousidou C."/>
            <person name="Vasileiadis S."/>
            <person name="Tanou G."/>
            <person name="Amoutzias G."/>
            <person name="Molassiotis A."/>
            <person name="Karpouzas D.G."/>
        </authorList>
    </citation>
    <scope>NUCLEOTIDE SEQUENCE [LARGE SCALE GENOMIC DNA]</scope>
    <source>
        <strain evidence="11 12">P3</strain>
    </source>
</reference>
<feature type="site" description="Interaction with DNA" evidence="7">
    <location>
        <position position="81"/>
    </location>
</feature>
<comment type="subcellular location">
    <subcellularLocation>
        <location evidence="7">Cell membrane</location>
        <topology evidence="7">Peripheral membrane protein</topology>
    </subcellularLocation>
</comment>
<comment type="subunit">
    <text evidence="7">Heterotetramer composed of ParC and ParE.</text>
</comment>
<dbReference type="InterPro" id="IPR013760">
    <property type="entry name" value="Topo_IIA-like_dom_sf"/>
</dbReference>
<evidence type="ECO:0000256" key="7">
    <source>
        <dbReference type="HAMAP-Rule" id="MF_00936"/>
    </source>
</evidence>
<evidence type="ECO:0000256" key="5">
    <source>
        <dbReference type="ARBA" id="ARBA00023136"/>
    </source>
</evidence>
<dbReference type="InterPro" id="IPR013757">
    <property type="entry name" value="Topo_IIA_A_a_sf"/>
</dbReference>
<feature type="site" description="Interaction with DNA" evidence="7">
    <location>
        <position position="45"/>
    </location>
</feature>
<dbReference type="HAMAP" id="MF_00936">
    <property type="entry name" value="ParC_type1"/>
    <property type="match status" value="1"/>
</dbReference>
<evidence type="ECO:0000256" key="4">
    <source>
        <dbReference type="ARBA" id="ARBA00023125"/>
    </source>
</evidence>
<keyword evidence="2 7" id="KW-1003">Cell membrane</keyword>
<dbReference type="GO" id="GO:0005737">
    <property type="term" value="C:cytoplasm"/>
    <property type="evidence" value="ECO:0007669"/>
    <property type="project" value="TreeGrafter"/>
</dbReference>
<dbReference type="EMBL" id="MIPT01000001">
    <property type="protein sequence ID" value="OHT19178.1"/>
    <property type="molecule type" value="Genomic_DNA"/>
</dbReference>
<comment type="similarity">
    <text evidence="7">Belongs to the type II topoisomerase GyrA/ParC subunit family. ParC type 1 subfamily.</text>
</comment>
<evidence type="ECO:0000256" key="3">
    <source>
        <dbReference type="ARBA" id="ARBA00023029"/>
    </source>
</evidence>
<keyword evidence="3 7" id="KW-0799">Topoisomerase</keyword>
<proteinExistence type="inferred from homology"/>
<dbReference type="GO" id="GO:0005694">
    <property type="term" value="C:chromosome"/>
    <property type="evidence" value="ECO:0007669"/>
    <property type="project" value="InterPro"/>
</dbReference>
<dbReference type="GO" id="GO:0007059">
    <property type="term" value="P:chromosome segregation"/>
    <property type="evidence" value="ECO:0007669"/>
    <property type="project" value="UniProtKB-UniRule"/>
</dbReference>
<dbReference type="InterPro" id="IPR035516">
    <property type="entry name" value="Gyrase/topoIV_suA_C"/>
</dbReference>
<dbReference type="PANTHER" id="PTHR43493">
    <property type="entry name" value="DNA GYRASE/TOPOISOMERASE SUBUNIT A"/>
    <property type="match status" value="1"/>
</dbReference>
<accession>A0A1S1HAR3</accession>
<evidence type="ECO:0000256" key="6">
    <source>
        <dbReference type="ARBA" id="ARBA00023235"/>
    </source>
</evidence>
<evidence type="ECO:0000256" key="8">
    <source>
        <dbReference type="PROSITE-ProRule" id="PRU01384"/>
    </source>
</evidence>
<dbReference type="NCBIfam" id="NF004044">
    <property type="entry name" value="PRK05561.1"/>
    <property type="match status" value="1"/>
</dbReference>
<evidence type="ECO:0000313" key="11">
    <source>
        <dbReference type="EMBL" id="OHT19178.1"/>
    </source>
</evidence>
<dbReference type="InterPro" id="IPR013758">
    <property type="entry name" value="Topo_IIA_A/C_ab"/>
</dbReference>
<name>A0A1S1HAR3_9SPHN</name>
<dbReference type="InterPro" id="IPR050220">
    <property type="entry name" value="Type_II_DNA_Topoisomerases"/>
</dbReference>
<dbReference type="SUPFAM" id="SSF101904">
    <property type="entry name" value="GyrA/ParC C-terminal domain-like"/>
    <property type="match status" value="1"/>
</dbReference>
<feature type="site" description="Interaction with DNA" evidence="7">
    <location>
        <position position="83"/>
    </location>
</feature>
<keyword evidence="5 7" id="KW-0472">Membrane</keyword>
<comment type="caution">
    <text evidence="11">The sequence shown here is derived from an EMBL/GenBank/DDBJ whole genome shotgun (WGS) entry which is preliminary data.</text>
</comment>
<dbReference type="InterPro" id="IPR005742">
    <property type="entry name" value="TopoIV_A_Gneg"/>
</dbReference>
<comment type="catalytic activity">
    <reaction evidence="1 7 8">
        <text>ATP-dependent breakage, passage and rejoining of double-stranded DNA.</text>
        <dbReference type="EC" id="5.6.2.2"/>
    </reaction>
</comment>
<organism evidence="11 12">
    <name type="scientific">Edaphosphingomonas haloaromaticamans</name>
    <dbReference type="NCBI Taxonomy" id="653954"/>
    <lineage>
        <taxon>Bacteria</taxon>
        <taxon>Pseudomonadati</taxon>
        <taxon>Pseudomonadota</taxon>
        <taxon>Alphaproteobacteria</taxon>
        <taxon>Sphingomonadales</taxon>
        <taxon>Rhizorhabdaceae</taxon>
        <taxon>Edaphosphingomonas</taxon>
    </lineage>
</organism>
<keyword evidence="6 7" id="KW-0413">Isomerase</keyword>
<dbReference type="GO" id="GO:0009330">
    <property type="term" value="C:DNA topoisomerase type II (double strand cut, ATP-hydrolyzing) complex"/>
    <property type="evidence" value="ECO:0007669"/>
    <property type="project" value="TreeGrafter"/>
</dbReference>
<dbReference type="GO" id="GO:0019897">
    <property type="term" value="C:extrinsic component of plasma membrane"/>
    <property type="evidence" value="ECO:0007669"/>
    <property type="project" value="UniProtKB-UniRule"/>
</dbReference>
<dbReference type="InterPro" id="IPR002205">
    <property type="entry name" value="Topo_IIA_dom_A"/>
</dbReference>
<dbReference type="GO" id="GO:0006265">
    <property type="term" value="P:DNA topological change"/>
    <property type="evidence" value="ECO:0007669"/>
    <property type="project" value="UniProtKB-UniRule"/>
</dbReference>
<keyword evidence="12" id="KW-1185">Reference proteome</keyword>
<dbReference type="Pfam" id="PF00521">
    <property type="entry name" value="DNA_topoisoIV"/>
    <property type="match status" value="1"/>
</dbReference>
<evidence type="ECO:0000256" key="1">
    <source>
        <dbReference type="ARBA" id="ARBA00000185"/>
    </source>
</evidence>
<evidence type="ECO:0000313" key="12">
    <source>
        <dbReference type="Proteomes" id="UP000179467"/>
    </source>
</evidence>
<dbReference type="RefSeq" id="WP_070933033.1">
    <property type="nucleotide sequence ID" value="NZ_MIPT01000001.1"/>
</dbReference>
<dbReference type="EC" id="5.6.2.2" evidence="7"/>
<dbReference type="Gene3D" id="1.10.268.10">
    <property type="entry name" value="Topoisomerase, domain 3"/>
    <property type="match status" value="1"/>
</dbReference>
<dbReference type="Gene3D" id="2.120.10.90">
    <property type="entry name" value="DNA gyrase/topoisomerase IV, subunit A, C-terminal"/>
    <property type="match status" value="1"/>
</dbReference>
<sequence>MTASAEPLDQIIEAPFDSALSDRYLVYALSTITARSLPDVRDGLKPVHRRLLWAMRLLRLDPQAAYKKCARVVGDTIGKYHPHGDQSVYDAMVRLAQDFSLRYPLVDGQGNFGNIDGDNAAAYRYTEARLAPPAIDLMAGLDEGTVDFRATYNGEEEEPEVFPGLFPNLLANGASGIAVGMATSIPSHNVAELIDAATLLIDQPDAPDSELMQFVKGPDFPTGGVIVDGPATIAEAYLTGRGSFRVRARWSIEDQGRGTWTAVIHEIPYQTPKAKLIEEIAALINDKKLPILADVRDESDEVVRIVLEPRARTVDPQVLMDSLFRLTALESRVSLNLNVLDAQRTPRVMSLKQVLAAWLEHQFEVLVRRSRHRLAKIDDRIELLDGYLITYLNLDRVIQIIREEDEPKPVLMAEFELSDRQAEAILNMRLRSLRKLEEMELKRERDALDEERKGLAALIDSPARQRTRMKKDLAKLRERYGPETDIGRRRTLIEEAAPAREIPLEAMIEREPITVILSQRGWIRAMKGHSDLGSADALKFKEGDGPLFAFHAQTTDKLLLATETGRFYTLAADKLPGGRGFGEPVRLMVDLESEAPPVALLPASAGARLLLASSDGRGFLGITADIVAETRKGKQVMNLRPGAKLRVVRAVPADADYMAVIGENRKLVVFPIREMPEMARGAGVQLQRYRDGGLSDALAFRFEEGLSWAMGGETGRTRTESDMTPWRTARGAGGRMPPIGFPRDNRFGS</sequence>
<dbReference type="GO" id="GO:0005524">
    <property type="term" value="F:ATP binding"/>
    <property type="evidence" value="ECO:0007669"/>
    <property type="project" value="InterPro"/>
</dbReference>
<dbReference type="Gene3D" id="3.30.1360.40">
    <property type="match status" value="1"/>
</dbReference>
<feature type="site" description="Transition state stabilizer" evidence="7">
    <location>
        <position position="124"/>
    </location>
</feature>
<feature type="active site" description="O-(5'-phospho-DNA)-tyrosine intermediate" evidence="7 8">
    <location>
        <position position="125"/>
    </location>
</feature>
<feature type="domain" description="Topo IIA-type catalytic" evidence="10">
    <location>
        <begin position="37"/>
        <end position="507"/>
    </location>
</feature>
<dbReference type="Proteomes" id="UP000179467">
    <property type="component" value="Unassembled WGS sequence"/>
</dbReference>
<dbReference type="CDD" id="cd00187">
    <property type="entry name" value="TOP4c"/>
    <property type="match status" value="1"/>
</dbReference>
<evidence type="ECO:0000256" key="9">
    <source>
        <dbReference type="SAM" id="MobiDB-lite"/>
    </source>
</evidence>
<feature type="region of interest" description="Disordered" evidence="9">
    <location>
        <begin position="711"/>
        <end position="749"/>
    </location>
</feature>
<dbReference type="GO" id="GO:0003918">
    <property type="term" value="F:DNA topoisomerase type II (double strand cut, ATP-hydrolyzing) activity"/>
    <property type="evidence" value="ECO:0007669"/>
    <property type="project" value="UniProtKB-UniRule"/>
</dbReference>
<dbReference type="SUPFAM" id="SSF56719">
    <property type="entry name" value="Type II DNA topoisomerase"/>
    <property type="match status" value="1"/>
</dbReference>
<dbReference type="PROSITE" id="PS52040">
    <property type="entry name" value="TOPO_IIA"/>
    <property type="match status" value="1"/>
</dbReference>
<comment type="function">
    <text evidence="7">Topoisomerase IV is essential for chromosome segregation. It relaxes supercoiled DNA. Performs the decatenation events required during the replication of a circular DNA molecule.</text>
</comment>
<gene>
    <name evidence="7 11" type="primary">parC</name>
    <name evidence="11" type="ORF">BHE75_01161</name>
</gene>
<dbReference type="OrthoDB" id="9806486at2"/>
<dbReference type="AlphaFoldDB" id="A0A1S1HAR3"/>
<dbReference type="SMART" id="SM00434">
    <property type="entry name" value="TOP4c"/>
    <property type="match status" value="1"/>
</dbReference>
<keyword evidence="4 7" id="KW-0238">DNA-binding</keyword>
<protein>
    <recommendedName>
        <fullName evidence="7">DNA topoisomerase 4 subunit A</fullName>
        <ecNumber evidence="7">5.6.2.2</ecNumber>
    </recommendedName>
    <alternativeName>
        <fullName evidence="7">Topoisomerase IV subunit A</fullName>
    </alternativeName>
</protein>
<evidence type="ECO:0000259" key="10">
    <source>
        <dbReference type="PROSITE" id="PS52040"/>
    </source>
</evidence>
<dbReference type="NCBIfam" id="TIGR01062">
    <property type="entry name" value="parC_Gneg"/>
    <property type="match status" value="1"/>
</dbReference>
<dbReference type="GO" id="GO:0003677">
    <property type="term" value="F:DNA binding"/>
    <property type="evidence" value="ECO:0007669"/>
    <property type="project" value="UniProtKB-UniRule"/>
</dbReference>
<dbReference type="PANTHER" id="PTHR43493:SF1">
    <property type="entry name" value="DNA TOPOISOMERASE 4 SUBUNIT A"/>
    <property type="match status" value="1"/>
</dbReference>